<dbReference type="GO" id="GO:0048038">
    <property type="term" value="F:quinone binding"/>
    <property type="evidence" value="ECO:0007669"/>
    <property type="project" value="InterPro"/>
</dbReference>
<reference evidence="1 2" key="2">
    <citation type="journal article" date="2017" name="Front. Plant Sci.">
        <title>Gene Classification and Mining of Molecular Markers Useful in Red Clover (Trifolium pratense) Breeding.</title>
        <authorList>
            <person name="Istvanek J."/>
            <person name="Dluhosova J."/>
            <person name="Dluhos P."/>
            <person name="Patkova L."/>
            <person name="Nedelnik J."/>
            <person name="Repkova J."/>
        </authorList>
    </citation>
    <scope>NUCLEOTIDE SEQUENCE [LARGE SCALE GENOMIC DNA]</scope>
    <source>
        <strain evidence="2">cv. Tatra</strain>
        <tissue evidence="1">Young leaves</tissue>
    </source>
</reference>
<comment type="caution">
    <text evidence="1">The sequence shown here is derived from an EMBL/GenBank/DDBJ whole genome shotgun (WGS) entry which is preliminary data.</text>
</comment>
<dbReference type="EMBL" id="ASHM01015026">
    <property type="protein sequence ID" value="PNX96940.1"/>
    <property type="molecule type" value="Genomic_DNA"/>
</dbReference>
<gene>
    <name evidence="1" type="ORF">L195_g020158</name>
</gene>
<dbReference type="GO" id="GO:0009308">
    <property type="term" value="P:amine metabolic process"/>
    <property type="evidence" value="ECO:0007669"/>
    <property type="project" value="InterPro"/>
</dbReference>
<dbReference type="SUPFAM" id="SSF49998">
    <property type="entry name" value="Amine oxidase catalytic domain"/>
    <property type="match status" value="1"/>
</dbReference>
<dbReference type="GO" id="GO:0005507">
    <property type="term" value="F:copper ion binding"/>
    <property type="evidence" value="ECO:0007669"/>
    <property type="project" value="InterPro"/>
</dbReference>
<evidence type="ECO:0000313" key="2">
    <source>
        <dbReference type="Proteomes" id="UP000236291"/>
    </source>
</evidence>
<sequence length="181" mass="21139">MHRRNINPLVIAKNLKTAYLILKHCHEATIRTTRENMNEIPDQEYLYGTLLSENIMAVIHDHFMTYYLDKLNELVSELNNFEKNFSEKWLNKPFLSGIDFNVLTDEDNSLLLESFGKEELFPNLFAKELDKNVVIAKRLVGNSHDRVCNWCWYSDLIAAEADDLMHLQQLLFETGLIAAFE</sequence>
<dbReference type="Proteomes" id="UP000236291">
    <property type="component" value="Unassembled WGS sequence"/>
</dbReference>
<dbReference type="AlphaFoldDB" id="A0A2K3N1L3"/>
<proteinExistence type="predicted"/>
<dbReference type="GO" id="GO:0008131">
    <property type="term" value="F:primary methylamine oxidase activity"/>
    <property type="evidence" value="ECO:0007669"/>
    <property type="project" value="InterPro"/>
</dbReference>
<protein>
    <submittedName>
        <fullName evidence="1">Primary amine oxidase</fullName>
    </submittedName>
</protein>
<name>A0A2K3N1L3_TRIPR</name>
<evidence type="ECO:0000313" key="1">
    <source>
        <dbReference type="EMBL" id="PNX96940.1"/>
    </source>
</evidence>
<organism evidence="1 2">
    <name type="scientific">Trifolium pratense</name>
    <name type="common">Red clover</name>
    <dbReference type="NCBI Taxonomy" id="57577"/>
    <lineage>
        <taxon>Eukaryota</taxon>
        <taxon>Viridiplantae</taxon>
        <taxon>Streptophyta</taxon>
        <taxon>Embryophyta</taxon>
        <taxon>Tracheophyta</taxon>
        <taxon>Spermatophyta</taxon>
        <taxon>Magnoliopsida</taxon>
        <taxon>eudicotyledons</taxon>
        <taxon>Gunneridae</taxon>
        <taxon>Pentapetalae</taxon>
        <taxon>rosids</taxon>
        <taxon>fabids</taxon>
        <taxon>Fabales</taxon>
        <taxon>Fabaceae</taxon>
        <taxon>Papilionoideae</taxon>
        <taxon>50 kb inversion clade</taxon>
        <taxon>NPAAA clade</taxon>
        <taxon>Hologalegina</taxon>
        <taxon>IRL clade</taxon>
        <taxon>Trifolieae</taxon>
        <taxon>Trifolium</taxon>
    </lineage>
</organism>
<dbReference type="STRING" id="57577.A0A2K3N1L3"/>
<accession>A0A2K3N1L3</accession>
<dbReference type="InterPro" id="IPR036460">
    <property type="entry name" value="Cu_amine_oxidase_C_sf"/>
</dbReference>
<reference evidence="1 2" key="1">
    <citation type="journal article" date="2014" name="Am. J. Bot.">
        <title>Genome assembly and annotation for red clover (Trifolium pratense; Fabaceae).</title>
        <authorList>
            <person name="Istvanek J."/>
            <person name="Jaros M."/>
            <person name="Krenek A."/>
            <person name="Repkova J."/>
        </authorList>
    </citation>
    <scope>NUCLEOTIDE SEQUENCE [LARGE SCALE GENOMIC DNA]</scope>
    <source>
        <strain evidence="2">cv. Tatra</strain>
        <tissue evidence="1">Young leaves</tissue>
    </source>
</reference>